<evidence type="ECO:0000313" key="5">
    <source>
        <dbReference type="EMBL" id="TFU33842.1"/>
    </source>
</evidence>
<comment type="caution">
    <text evidence="5">The sequence shown here is derived from an EMBL/GenBank/DDBJ whole genome shotgun (WGS) entry which is preliminary data.</text>
</comment>
<dbReference type="InterPro" id="IPR016032">
    <property type="entry name" value="Sig_transdc_resp-reg_C-effctor"/>
</dbReference>
<dbReference type="PANTHER" id="PTHR44688">
    <property type="entry name" value="DNA-BINDING TRANSCRIPTIONAL ACTIVATOR DEVR_DOSR"/>
    <property type="match status" value="1"/>
</dbReference>
<feature type="domain" description="HTH luxR-type" evidence="4">
    <location>
        <begin position="230"/>
        <end position="295"/>
    </location>
</feature>
<dbReference type="Pfam" id="PF00196">
    <property type="entry name" value="GerE"/>
    <property type="match status" value="1"/>
</dbReference>
<gene>
    <name evidence="5" type="ORF">E4U02_04085</name>
</gene>
<dbReference type="PRINTS" id="PR00038">
    <property type="entry name" value="HTHLUXR"/>
</dbReference>
<dbReference type="PANTHER" id="PTHR44688:SF16">
    <property type="entry name" value="DNA-BINDING TRANSCRIPTIONAL ACTIVATOR DEVR_DOSR"/>
    <property type="match status" value="1"/>
</dbReference>
<dbReference type="InterPro" id="IPR000792">
    <property type="entry name" value="Tscrpt_reg_LuxR_C"/>
</dbReference>
<dbReference type="OrthoDB" id="3178268at2"/>
<evidence type="ECO:0000256" key="2">
    <source>
        <dbReference type="ARBA" id="ARBA00023125"/>
    </source>
</evidence>
<dbReference type="CDD" id="cd06170">
    <property type="entry name" value="LuxR_C_like"/>
    <property type="match status" value="1"/>
</dbReference>
<keyword evidence="1" id="KW-0805">Transcription regulation</keyword>
<name>A0A4Y9FZ60_9MICO</name>
<evidence type="ECO:0000313" key="6">
    <source>
        <dbReference type="Proteomes" id="UP000298358"/>
    </source>
</evidence>
<dbReference type="GO" id="GO:0006355">
    <property type="term" value="P:regulation of DNA-templated transcription"/>
    <property type="evidence" value="ECO:0007669"/>
    <property type="project" value="InterPro"/>
</dbReference>
<proteinExistence type="predicted"/>
<keyword evidence="2" id="KW-0238">DNA-binding</keyword>
<sequence length="297" mass="31841">MHHTRRTDRIARAQLLLDELDLAGARAELAAVGDARDHALLLCAVRALIDAHDPQLDPATTLAQLRAELDTFHDGWATAHLNEAMVGVAQARLHLLSGQAALAVQAVGTAERAPGAIGSGRAAAALRQLGDDERAYAMTTRFLSEGASWPRMRIDALAVHAILLRRRGEDGAAAEAFGEALELAAEHRLLVALAVLPADDLRELTALLPRRHPHAHLALAVAEAPIALTPGPEGPRLSTRESTVLGVLTEGHTVAETAARLMVSANTVKTQLRMLYRKLGVHDRRELLVAARRRGLV</sequence>
<organism evidence="5 6">
    <name type="scientific">Microbacterium paludicola</name>
    <dbReference type="NCBI Taxonomy" id="300019"/>
    <lineage>
        <taxon>Bacteria</taxon>
        <taxon>Bacillati</taxon>
        <taxon>Actinomycetota</taxon>
        <taxon>Actinomycetes</taxon>
        <taxon>Micrococcales</taxon>
        <taxon>Microbacteriaceae</taxon>
        <taxon>Microbacterium</taxon>
    </lineage>
</organism>
<dbReference type="InterPro" id="IPR036388">
    <property type="entry name" value="WH-like_DNA-bd_sf"/>
</dbReference>
<dbReference type="SMART" id="SM00421">
    <property type="entry name" value="HTH_LUXR"/>
    <property type="match status" value="1"/>
</dbReference>
<reference evidence="5 6" key="1">
    <citation type="submission" date="2019-03" db="EMBL/GenBank/DDBJ databases">
        <title>Diversity of the mouse oral microbiome.</title>
        <authorList>
            <person name="Joseph S."/>
            <person name="Aduse-Opoku J."/>
            <person name="Curtis M."/>
            <person name="Wade W."/>
            <person name="Hashim A."/>
        </authorList>
    </citation>
    <scope>NUCLEOTIDE SEQUENCE [LARGE SCALE GENOMIC DNA]</scope>
    <source>
        <strain evidence="5 6">P1012</strain>
    </source>
</reference>
<dbReference type="Proteomes" id="UP000298358">
    <property type="component" value="Unassembled WGS sequence"/>
</dbReference>
<dbReference type="Gene3D" id="1.10.10.10">
    <property type="entry name" value="Winged helix-like DNA-binding domain superfamily/Winged helix DNA-binding domain"/>
    <property type="match status" value="1"/>
</dbReference>
<dbReference type="EMBL" id="SPQB01000005">
    <property type="protein sequence ID" value="TFU33842.1"/>
    <property type="molecule type" value="Genomic_DNA"/>
</dbReference>
<dbReference type="GO" id="GO:0003677">
    <property type="term" value="F:DNA binding"/>
    <property type="evidence" value="ECO:0007669"/>
    <property type="project" value="UniProtKB-KW"/>
</dbReference>
<accession>A0A4Y9FZ60</accession>
<keyword evidence="6" id="KW-1185">Reference proteome</keyword>
<dbReference type="SUPFAM" id="SSF46894">
    <property type="entry name" value="C-terminal effector domain of the bipartite response regulators"/>
    <property type="match status" value="1"/>
</dbReference>
<evidence type="ECO:0000259" key="4">
    <source>
        <dbReference type="PROSITE" id="PS50043"/>
    </source>
</evidence>
<protein>
    <submittedName>
        <fullName evidence="5">Response regulator transcription factor</fullName>
    </submittedName>
</protein>
<keyword evidence="3" id="KW-0804">Transcription</keyword>
<dbReference type="PROSITE" id="PS50043">
    <property type="entry name" value="HTH_LUXR_2"/>
    <property type="match status" value="1"/>
</dbReference>
<dbReference type="AlphaFoldDB" id="A0A4Y9FZ60"/>
<evidence type="ECO:0000256" key="1">
    <source>
        <dbReference type="ARBA" id="ARBA00023015"/>
    </source>
</evidence>
<dbReference type="RefSeq" id="WP_135113440.1">
    <property type="nucleotide sequence ID" value="NZ_JADGLL010000005.1"/>
</dbReference>
<evidence type="ECO:0000256" key="3">
    <source>
        <dbReference type="ARBA" id="ARBA00023163"/>
    </source>
</evidence>